<sequence length="57" mass="6312">MNNGNVPFQLNDFGTSSSSFLIIGSTASIINNFVLTFQVIFSGAYVDDEFLKFLEKI</sequence>
<protein>
    <submittedName>
        <fullName evidence="2">15091_t:CDS:1</fullName>
    </submittedName>
</protein>
<comment type="caution">
    <text evidence="2">The sequence shown here is derived from an EMBL/GenBank/DDBJ whole genome shotgun (WGS) entry which is preliminary data.</text>
</comment>
<organism evidence="2 3">
    <name type="scientific">Funneliformis mosseae</name>
    <name type="common">Endomycorrhizal fungus</name>
    <name type="synonym">Glomus mosseae</name>
    <dbReference type="NCBI Taxonomy" id="27381"/>
    <lineage>
        <taxon>Eukaryota</taxon>
        <taxon>Fungi</taxon>
        <taxon>Fungi incertae sedis</taxon>
        <taxon>Mucoromycota</taxon>
        <taxon>Glomeromycotina</taxon>
        <taxon>Glomeromycetes</taxon>
        <taxon>Glomerales</taxon>
        <taxon>Glomeraceae</taxon>
        <taxon>Funneliformis</taxon>
    </lineage>
</organism>
<keyword evidence="1" id="KW-1133">Transmembrane helix</keyword>
<dbReference type="AlphaFoldDB" id="A0A9N9BRW8"/>
<keyword evidence="3" id="KW-1185">Reference proteome</keyword>
<name>A0A9N9BRW8_FUNMO</name>
<reference evidence="2" key="1">
    <citation type="submission" date="2021-06" db="EMBL/GenBank/DDBJ databases">
        <authorList>
            <person name="Kallberg Y."/>
            <person name="Tangrot J."/>
            <person name="Rosling A."/>
        </authorList>
    </citation>
    <scope>NUCLEOTIDE SEQUENCE</scope>
    <source>
        <strain evidence="2">87-6 pot B 2015</strain>
    </source>
</reference>
<dbReference type="EMBL" id="CAJVPP010001914">
    <property type="protein sequence ID" value="CAG8578723.1"/>
    <property type="molecule type" value="Genomic_DNA"/>
</dbReference>
<proteinExistence type="predicted"/>
<keyword evidence="1" id="KW-0812">Transmembrane</keyword>
<evidence type="ECO:0000256" key="1">
    <source>
        <dbReference type="SAM" id="Phobius"/>
    </source>
</evidence>
<evidence type="ECO:0000313" key="3">
    <source>
        <dbReference type="Proteomes" id="UP000789375"/>
    </source>
</evidence>
<gene>
    <name evidence="2" type="ORF">FMOSSE_LOCUS7839</name>
</gene>
<feature type="transmembrane region" description="Helical" evidence="1">
    <location>
        <begin position="20"/>
        <end position="46"/>
    </location>
</feature>
<dbReference type="Proteomes" id="UP000789375">
    <property type="component" value="Unassembled WGS sequence"/>
</dbReference>
<keyword evidence="1" id="KW-0472">Membrane</keyword>
<evidence type="ECO:0000313" key="2">
    <source>
        <dbReference type="EMBL" id="CAG8578723.1"/>
    </source>
</evidence>
<accession>A0A9N9BRW8</accession>